<organism evidence="2 3">
    <name type="scientific">Litchfieldia luteola</name>
    <dbReference type="NCBI Taxonomy" id="682179"/>
    <lineage>
        <taxon>Bacteria</taxon>
        <taxon>Bacillati</taxon>
        <taxon>Bacillota</taxon>
        <taxon>Bacilli</taxon>
        <taxon>Bacillales</taxon>
        <taxon>Bacillaceae</taxon>
        <taxon>Litchfieldia</taxon>
    </lineage>
</organism>
<feature type="transmembrane region" description="Helical" evidence="1">
    <location>
        <begin position="64"/>
        <end position="85"/>
    </location>
</feature>
<dbReference type="EMBL" id="JADCLJ010000016">
    <property type="protein sequence ID" value="MBE4907781.1"/>
    <property type="molecule type" value="Genomic_DNA"/>
</dbReference>
<sequence>MVINTAKLEIFVGALAIITGFTYVLGVFGPTEAEVSDWGFFAAVLGGIMIYFRMNKSTTKTSNLIKTVFAFLLLLIQIPAVILWFMFSGSGISDGSPASDFVAHWIYAVPHIAIIILGLLVILFMFTRKTV</sequence>
<reference evidence="2 3" key="1">
    <citation type="submission" date="2020-10" db="EMBL/GenBank/DDBJ databases">
        <title>Bacillus sp. HD4P25, an endophyte from a halophyte.</title>
        <authorList>
            <person name="Sun J.-Q."/>
        </authorList>
    </citation>
    <scope>NUCLEOTIDE SEQUENCE [LARGE SCALE GENOMIC DNA]</scope>
    <source>
        <strain evidence="2 3">YIM 93174</strain>
    </source>
</reference>
<name>A0ABR9QH13_9BACI</name>
<gene>
    <name evidence="2" type="ORF">IMZ08_06895</name>
</gene>
<accession>A0ABR9QH13</accession>
<comment type="caution">
    <text evidence="2">The sequence shown here is derived from an EMBL/GenBank/DDBJ whole genome shotgun (WGS) entry which is preliminary data.</text>
</comment>
<protein>
    <recommendedName>
        <fullName evidence="4">NADH dehydrogenase subunit 6</fullName>
    </recommendedName>
</protein>
<feature type="transmembrane region" description="Helical" evidence="1">
    <location>
        <begin position="35"/>
        <end position="52"/>
    </location>
</feature>
<feature type="transmembrane region" description="Helical" evidence="1">
    <location>
        <begin position="105"/>
        <end position="126"/>
    </location>
</feature>
<evidence type="ECO:0000313" key="2">
    <source>
        <dbReference type="EMBL" id="MBE4907781.1"/>
    </source>
</evidence>
<feature type="transmembrane region" description="Helical" evidence="1">
    <location>
        <begin position="12"/>
        <end position="29"/>
    </location>
</feature>
<keyword evidence="1" id="KW-1133">Transmembrane helix</keyword>
<proteinExistence type="predicted"/>
<dbReference type="Proteomes" id="UP001516662">
    <property type="component" value="Unassembled WGS sequence"/>
</dbReference>
<evidence type="ECO:0000313" key="3">
    <source>
        <dbReference type="Proteomes" id="UP001516662"/>
    </source>
</evidence>
<keyword evidence="1" id="KW-0812">Transmembrane</keyword>
<dbReference type="RefSeq" id="WP_193535252.1">
    <property type="nucleotide sequence ID" value="NZ_JADCLJ010000016.1"/>
</dbReference>
<evidence type="ECO:0000256" key="1">
    <source>
        <dbReference type="SAM" id="Phobius"/>
    </source>
</evidence>
<keyword evidence="3" id="KW-1185">Reference proteome</keyword>
<keyword evidence="1" id="KW-0472">Membrane</keyword>
<evidence type="ECO:0008006" key="4">
    <source>
        <dbReference type="Google" id="ProtNLM"/>
    </source>
</evidence>